<comment type="similarity">
    <text evidence="1">Belongs to the RNA polymerase beta' chain family.</text>
</comment>
<protein>
    <recommendedName>
        <fullName evidence="2">DNA-directed RNA polymerase</fullName>
        <ecNumber evidence="2">2.7.7.6</ecNumber>
    </recommendedName>
</protein>
<dbReference type="eggNOG" id="KOG0262">
    <property type="taxonomic scope" value="Eukaryota"/>
</dbReference>
<dbReference type="GeneTree" id="ENSGT00920000149138"/>
<keyword evidence="6" id="KW-0804">Transcription</keyword>
<sequence>MQNFNNCPGHLGHIDLPLTVYNPLFFDKLYLLIRGSCLNCRLLTCSRAVVHLLLSQLKVLEKGLLHAVCDLEAILNRFVDANTDASGLDIEEELNHHVNEMLQNNEFGDQCSHVKNVCECRSKLIAQFWRTHMTSKRCPNCKSRRSLVRKEHNSKLTVTY</sequence>
<dbReference type="SUPFAM" id="SSF64484">
    <property type="entry name" value="beta and beta-prime subunits of DNA dependent RNA-polymerase"/>
    <property type="match status" value="1"/>
</dbReference>
<reference evidence="8" key="1">
    <citation type="submission" date="2011-10" db="EMBL/GenBank/DDBJ databases">
        <authorList>
            <consortium name="Soft-shell Turtle Genome Consortium"/>
        </authorList>
    </citation>
    <scope>NUCLEOTIDE SEQUENCE [LARGE SCALE GENOMIC DNA]</scope>
    <source>
        <strain evidence="8">Daiwa-1</strain>
    </source>
</reference>
<evidence type="ECO:0000256" key="5">
    <source>
        <dbReference type="ARBA" id="ARBA00022695"/>
    </source>
</evidence>
<evidence type="ECO:0000256" key="4">
    <source>
        <dbReference type="ARBA" id="ARBA00022679"/>
    </source>
</evidence>
<dbReference type="EMBL" id="AGCU01009858">
    <property type="status" value="NOT_ANNOTATED_CDS"/>
    <property type="molecule type" value="Genomic_DNA"/>
</dbReference>
<evidence type="ECO:0000313" key="8">
    <source>
        <dbReference type="Proteomes" id="UP000007267"/>
    </source>
</evidence>
<dbReference type="InterPro" id="IPR045867">
    <property type="entry name" value="DNA-dir_RpoC_beta_prime"/>
</dbReference>
<evidence type="ECO:0000256" key="2">
    <source>
        <dbReference type="ARBA" id="ARBA00012418"/>
    </source>
</evidence>
<accession>K7FQC9</accession>
<dbReference type="Ensembl" id="ENSPSIT00000010291.1">
    <property type="protein sequence ID" value="ENSPSIP00000010239.1"/>
    <property type="gene ID" value="ENSPSIG00000009276.1"/>
</dbReference>
<name>K7FQC9_PELSI</name>
<evidence type="ECO:0000313" key="7">
    <source>
        <dbReference type="Ensembl" id="ENSPSIP00000010239.1"/>
    </source>
</evidence>
<dbReference type="Gene3D" id="4.10.860.120">
    <property type="entry name" value="RNA polymerase II, clamp domain"/>
    <property type="match status" value="1"/>
</dbReference>
<keyword evidence="8" id="KW-1185">Reference proteome</keyword>
<reference evidence="7" key="3">
    <citation type="submission" date="2025-08" db="UniProtKB">
        <authorList>
            <consortium name="Ensembl"/>
        </authorList>
    </citation>
    <scope>IDENTIFICATION</scope>
</reference>
<dbReference type="AlphaFoldDB" id="K7FQC9"/>
<dbReference type="GO" id="GO:0006351">
    <property type="term" value="P:DNA-templated transcription"/>
    <property type="evidence" value="ECO:0007669"/>
    <property type="project" value="InterPro"/>
</dbReference>
<reference evidence="7" key="4">
    <citation type="submission" date="2025-09" db="UniProtKB">
        <authorList>
            <consortium name="Ensembl"/>
        </authorList>
    </citation>
    <scope>IDENTIFICATION</scope>
</reference>
<dbReference type="InterPro" id="IPR044893">
    <property type="entry name" value="RNA_pol_Rpb1_clamp_domain"/>
</dbReference>
<keyword evidence="5" id="KW-0548">Nucleotidyltransferase</keyword>
<evidence type="ECO:0000256" key="6">
    <source>
        <dbReference type="ARBA" id="ARBA00023163"/>
    </source>
</evidence>
<dbReference type="PANTHER" id="PTHR19376:SF11">
    <property type="entry name" value="DNA-DIRECTED RNA POLYMERASE I SUBUNIT RPA1"/>
    <property type="match status" value="1"/>
</dbReference>
<dbReference type="PANTHER" id="PTHR19376">
    <property type="entry name" value="DNA-DIRECTED RNA POLYMERASE"/>
    <property type="match status" value="1"/>
</dbReference>
<evidence type="ECO:0000256" key="1">
    <source>
        <dbReference type="ARBA" id="ARBA00006460"/>
    </source>
</evidence>
<proteinExistence type="inferred from homology"/>
<dbReference type="GO" id="GO:0003899">
    <property type="term" value="F:DNA-directed RNA polymerase activity"/>
    <property type="evidence" value="ECO:0007669"/>
    <property type="project" value="UniProtKB-EC"/>
</dbReference>
<keyword evidence="3" id="KW-0240">DNA-directed RNA polymerase</keyword>
<dbReference type="Proteomes" id="UP000007267">
    <property type="component" value="Unassembled WGS sequence"/>
</dbReference>
<evidence type="ECO:0000256" key="3">
    <source>
        <dbReference type="ARBA" id="ARBA00022478"/>
    </source>
</evidence>
<reference evidence="8" key="2">
    <citation type="journal article" date="2013" name="Nat. Genet.">
        <title>The draft genomes of soft-shell turtle and green sea turtle yield insights into the development and evolution of the turtle-specific body plan.</title>
        <authorList>
            <person name="Wang Z."/>
            <person name="Pascual-Anaya J."/>
            <person name="Zadissa A."/>
            <person name="Li W."/>
            <person name="Niimura Y."/>
            <person name="Huang Z."/>
            <person name="Li C."/>
            <person name="White S."/>
            <person name="Xiong Z."/>
            <person name="Fang D."/>
            <person name="Wang B."/>
            <person name="Ming Y."/>
            <person name="Chen Y."/>
            <person name="Zheng Y."/>
            <person name="Kuraku S."/>
            <person name="Pignatelli M."/>
            <person name="Herrero J."/>
            <person name="Beal K."/>
            <person name="Nozawa M."/>
            <person name="Li Q."/>
            <person name="Wang J."/>
            <person name="Zhang H."/>
            <person name="Yu L."/>
            <person name="Shigenobu S."/>
            <person name="Wang J."/>
            <person name="Liu J."/>
            <person name="Flicek P."/>
            <person name="Searle S."/>
            <person name="Wang J."/>
            <person name="Kuratani S."/>
            <person name="Yin Y."/>
            <person name="Aken B."/>
            <person name="Zhang G."/>
            <person name="Irie N."/>
        </authorList>
    </citation>
    <scope>NUCLEOTIDE SEQUENCE [LARGE SCALE GENOMIC DNA]</scope>
    <source>
        <strain evidence="8">Daiwa-1</strain>
    </source>
</reference>
<dbReference type="GO" id="GO:0005736">
    <property type="term" value="C:RNA polymerase I complex"/>
    <property type="evidence" value="ECO:0007669"/>
    <property type="project" value="TreeGrafter"/>
</dbReference>
<keyword evidence="4" id="KW-0808">Transferase</keyword>
<organism evidence="7 8">
    <name type="scientific">Pelodiscus sinensis</name>
    <name type="common">Chinese softshell turtle</name>
    <name type="synonym">Trionyx sinensis</name>
    <dbReference type="NCBI Taxonomy" id="13735"/>
    <lineage>
        <taxon>Eukaryota</taxon>
        <taxon>Metazoa</taxon>
        <taxon>Chordata</taxon>
        <taxon>Craniata</taxon>
        <taxon>Vertebrata</taxon>
        <taxon>Euteleostomi</taxon>
        <taxon>Archelosauria</taxon>
        <taxon>Testudinata</taxon>
        <taxon>Testudines</taxon>
        <taxon>Cryptodira</taxon>
        <taxon>Trionychia</taxon>
        <taxon>Trionychidae</taxon>
        <taxon>Pelodiscus</taxon>
    </lineage>
</organism>
<dbReference type="EC" id="2.7.7.6" evidence="2"/>
<dbReference type="HOGENOM" id="CLU_1656225_0_0_1"/>
<dbReference type="STRING" id="13735.ENSPSIP00000010239"/>